<accession>A0A126T136</accession>
<gene>
    <name evidence="4" type="ORF">JT25_004725</name>
</gene>
<proteinExistence type="inferred from homology"/>
<dbReference type="InterPro" id="IPR025166">
    <property type="entry name" value="Integrase_DNA_bind_dom"/>
</dbReference>
<dbReference type="AlphaFoldDB" id="A0A126T136"/>
<dbReference type="OrthoDB" id="9795573at2"/>
<comment type="similarity">
    <text evidence="1">Belongs to the 'phage' integrase family.</text>
</comment>
<dbReference type="KEGG" id="mdn:JT25_004725"/>
<protein>
    <recommendedName>
        <fullName evidence="3">Integrase DNA-binding domain-containing protein</fullName>
    </recommendedName>
</protein>
<evidence type="ECO:0000313" key="5">
    <source>
        <dbReference type="Proteomes" id="UP000030512"/>
    </source>
</evidence>
<dbReference type="InterPro" id="IPR038488">
    <property type="entry name" value="Integrase_DNA-bd_sf"/>
</dbReference>
<keyword evidence="2" id="KW-0229">DNA integration</keyword>
<name>A0A126T136_9GAMM</name>
<evidence type="ECO:0000256" key="2">
    <source>
        <dbReference type="ARBA" id="ARBA00022908"/>
    </source>
</evidence>
<dbReference type="InterPro" id="IPR050808">
    <property type="entry name" value="Phage_Integrase"/>
</dbReference>
<dbReference type="Gene3D" id="3.30.160.390">
    <property type="entry name" value="Integrase, DNA-binding domain"/>
    <property type="match status" value="1"/>
</dbReference>
<evidence type="ECO:0000313" key="4">
    <source>
        <dbReference type="EMBL" id="AMK75796.1"/>
    </source>
</evidence>
<organism evidence="4 5">
    <name type="scientific">Methylomonas denitrificans</name>
    <dbReference type="NCBI Taxonomy" id="1538553"/>
    <lineage>
        <taxon>Bacteria</taxon>
        <taxon>Pseudomonadati</taxon>
        <taxon>Pseudomonadota</taxon>
        <taxon>Gammaproteobacteria</taxon>
        <taxon>Methylococcales</taxon>
        <taxon>Methylococcaceae</taxon>
        <taxon>Methylomonas</taxon>
    </lineage>
</organism>
<reference evidence="4 5" key="1">
    <citation type="journal article" date="2015" name="Environ. Microbiol.">
        <title>Methane oxidation coupled to nitrate reduction under hypoxia by the Gammaproteobacterium Methylomonas denitrificans, sp. nov. type strain FJG1.</title>
        <authorList>
            <person name="Kits K.D."/>
            <person name="Klotz M.G."/>
            <person name="Stein L.Y."/>
        </authorList>
    </citation>
    <scope>NUCLEOTIDE SEQUENCE [LARGE SCALE GENOMIC DNA]</scope>
    <source>
        <strain evidence="4 5">FJG1</strain>
    </source>
</reference>
<feature type="domain" description="Integrase DNA-binding" evidence="3">
    <location>
        <begin position="13"/>
        <end position="95"/>
    </location>
</feature>
<evidence type="ECO:0000256" key="1">
    <source>
        <dbReference type="ARBA" id="ARBA00008857"/>
    </source>
</evidence>
<dbReference type="STRING" id="1538553.JT25_004725"/>
<keyword evidence="5" id="KW-1185">Reference proteome</keyword>
<dbReference type="PANTHER" id="PTHR30629:SF2">
    <property type="entry name" value="PROPHAGE INTEGRASE INTS-RELATED"/>
    <property type="match status" value="1"/>
</dbReference>
<dbReference type="EMBL" id="CP014476">
    <property type="protein sequence ID" value="AMK75796.1"/>
    <property type="molecule type" value="Genomic_DNA"/>
</dbReference>
<dbReference type="PANTHER" id="PTHR30629">
    <property type="entry name" value="PROPHAGE INTEGRASE"/>
    <property type="match status" value="1"/>
</dbReference>
<dbReference type="Proteomes" id="UP000030512">
    <property type="component" value="Chromosome"/>
</dbReference>
<dbReference type="GO" id="GO:0015074">
    <property type="term" value="P:DNA integration"/>
    <property type="evidence" value="ECO:0007669"/>
    <property type="project" value="UniProtKB-KW"/>
</dbReference>
<dbReference type="Pfam" id="PF13356">
    <property type="entry name" value="Arm-DNA-bind_3"/>
    <property type="match status" value="1"/>
</dbReference>
<evidence type="ECO:0000259" key="3">
    <source>
        <dbReference type="Pfam" id="PF13356"/>
    </source>
</evidence>
<sequence length="147" mass="16602">MQGHTMPLNINKDTVYRAAKPKDKDYFINDGGGLNLVVGKNGTKIWRFIFTFEGKRKKLSFGVYPDTTLESARRKAEEARQQIADGLDPSLGRKEIKAARQLAEINEDRVNAGLPIIDSFADVTRQWLHSISHLTSSTNPHLHQENQ</sequence>